<keyword evidence="2" id="KW-1185">Reference proteome</keyword>
<name>A0A0D3FM03_9ORYZ</name>
<evidence type="ECO:0000313" key="2">
    <source>
        <dbReference type="Proteomes" id="UP000026960"/>
    </source>
</evidence>
<dbReference type="Proteomes" id="UP000026960">
    <property type="component" value="Chromosome 3"/>
</dbReference>
<sequence>MAPGSRPHWRFGKAAQLQLNDGPNPQEAAAAARVRAAHRARRMYKILKEEDFVC</sequence>
<dbReference type="HOGENOM" id="CLU_3053543_0_0_1"/>
<dbReference type="AlphaFoldDB" id="A0A0D3FM03"/>
<reference evidence="1" key="2">
    <citation type="submission" date="2015-03" db="UniProtKB">
        <authorList>
            <consortium name="EnsemblPlants"/>
        </authorList>
    </citation>
    <scope>IDENTIFICATION</scope>
</reference>
<dbReference type="Gramene" id="OBART03G28180.1">
    <property type="protein sequence ID" value="OBART03G28180.1"/>
    <property type="gene ID" value="OBART03G28180"/>
</dbReference>
<reference evidence="1" key="1">
    <citation type="journal article" date="2009" name="Rice">
        <title>De Novo Next Generation Sequencing of Plant Genomes.</title>
        <authorList>
            <person name="Rounsley S."/>
            <person name="Marri P.R."/>
            <person name="Yu Y."/>
            <person name="He R."/>
            <person name="Sisneros N."/>
            <person name="Goicoechea J.L."/>
            <person name="Lee S.J."/>
            <person name="Angelova A."/>
            <person name="Kudrna D."/>
            <person name="Luo M."/>
            <person name="Affourtit J."/>
            <person name="Desany B."/>
            <person name="Knight J."/>
            <person name="Niazi F."/>
            <person name="Egholm M."/>
            <person name="Wing R.A."/>
        </authorList>
    </citation>
    <scope>NUCLEOTIDE SEQUENCE [LARGE SCALE GENOMIC DNA]</scope>
    <source>
        <strain evidence="1">cv. IRGC 105608</strain>
    </source>
</reference>
<protein>
    <submittedName>
        <fullName evidence="1">Uncharacterized protein</fullName>
    </submittedName>
</protein>
<dbReference type="PaxDb" id="65489-OBART03G28180.1"/>
<accession>A0A0D3FM03</accession>
<dbReference type="EnsemblPlants" id="OBART03G28180.1">
    <property type="protein sequence ID" value="OBART03G28180.1"/>
    <property type="gene ID" value="OBART03G28180"/>
</dbReference>
<evidence type="ECO:0000313" key="1">
    <source>
        <dbReference type="EnsemblPlants" id="OBART03G28180.1"/>
    </source>
</evidence>
<proteinExistence type="predicted"/>
<organism evidence="1">
    <name type="scientific">Oryza barthii</name>
    <dbReference type="NCBI Taxonomy" id="65489"/>
    <lineage>
        <taxon>Eukaryota</taxon>
        <taxon>Viridiplantae</taxon>
        <taxon>Streptophyta</taxon>
        <taxon>Embryophyta</taxon>
        <taxon>Tracheophyta</taxon>
        <taxon>Spermatophyta</taxon>
        <taxon>Magnoliopsida</taxon>
        <taxon>Liliopsida</taxon>
        <taxon>Poales</taxon>
        <taxon>Poaceae</taxon>
        <taxon>BOP clade</taxon>
        <taxon>Oryzoideae</taxon>
        <taxon>Oryzeae</taxon>
        <taxon>Oryzinae</taxon>
        <taxon>Oryza</taxon>
    </lineage>
</organism>